<organism evidence="2 3">
    <name type="scientific">Rhizoclosmatium globosum</name>
    <dbReference type="NCBI Taxonomy" id="329046"/>
    <lineage>
        <taxon>Eukaryota</taxon>
        <taxon>Fungi</taxon>
        <taxon>Fungi incertae sedis</taxon>
        <taxon>Chytridiomycota</taxon>
        <taxon>Chytridiomycota incertae sedis</taxon>
        <taxon>Chytridiomycetes</taxon>
        <taxon>Chytridiales</taxon>
        <taxon>Chytriomycetaceae</taxon>
        <taxon>Rhizoclosmatium</taxon>
    </lineage>
</organism>
<keyword evidence="3" id="KW-1185">Reference proteome</keyword>
<protein>
    <submittedName>
        <fullName evidence="2">DNase I-like protein</fullName>
    </submittedName>
</protein>
<name>A0A1Y2CW88_9FUNG</name>
<feature type="non-terminal residue" evidence="2">
    <location>
        <position position="1"/>
    </location>
</feature>
<dbReference type="InterPro" id="IPR036322">
    <property type="entry name" value="WD40_repeat_dom_sf"/>
</dbReference>
<dbReference type="PANTHER" id="PTHR11200">
    <property type="entry name" value="INOSITOL 5-PHOSPHATASE"/>
    <property type="match status" value="1"/>
</dbReference>
<dbReference type="PANTHER" id="PTHR11200:SF240">
    <property type="entry name" value="INOSITOL POLYPHOSPHATE 5-PHOSPHATASE C9G1.10C-RELATED"/>
    <property type="match status" value="1"/>
</dbReference>
<comment type="caution">
    <text evidence="2">The sequence shown here is derived from an EMBL/GenBank/DDBJ whole genome shotgun (WGS) entry which is preliminary data.</text>
</comment>
<dbReference type="EMBL" id="MCGO01000005">
    <property type="protein sequence ID" value="ORY51299.1"/>
    <property type="molecule type" value="Genomic_DNA"/>
</dbReference>
<dbReference type="OrthoDB" id="2248459at2759"/>
<feature type="domain" description="Inositol polyphosphate-related phosphatase" evidence="1">
    <location>
        <begin position="178"/>
        <end position="517"/>
    </location>
</feature>
<dbReference type="SUPFAM" id="SSF50978">
    <property type="entry name" value="WD40 repeat-like"/>
    <property type="match status" value="1"/>
</dbReference>
<evidence type="ECO:0000313" key="2">
    <source>
        <dbReference type="EMBL" id="ORY51299.1"/>
    </source>
</evidence>
<dbReference type="GO" id="GO:0004439">
    <property type="term" value="F:phosphatidylinositol-4,5-bisphosphate 5-phosphatase activity"/>
    <property type="evidence" value="ECO:0007669"/>
    <property type="project" value="TreeGrafter"/>
</dbReference>
<dbReference type="Pfam" id="PF22669">
    <property type="entry name" value="Exo_endo_phos2"/>
    <property type="match status" value="1"/>
</dbReference>
<dbReference type="AlphaFoldDB" id="A0A1Y2CW88"/>
<dbReference type="GO" id="GO:0046856">
    <property type="term" value="P:phosphatidylinositol dephosphorylation"/>
    <property type="evidence" value="ECO:0007669"/>
    <property type="project" value="InterPro"/>
</dbReference>
<dbReference type="InterPro" id="IPR015943">
    <property type="entry name" value="WD40/YVTN_repeat-like_dom_sf"/>
</dbReference>
<dbReference type="Gene3D" id="3.60.10.10">
    <property type="entry name" value="Endonuclease/exonuclease/phosphatase"/>
    <property type="match status" value="1"/>
</dbReference>
<dbReference type="InterPro" id="IPR036691">
    <property type="entry name" value="Endo/exonu/phosph_ase_sf"/>
</dbReference>
<dbReference type="SUPFAM" id="SSF56219">
    <property type="entry name" value="DNase I-like"/>
    <property type="match status" value="1"/>
</dbReference>
<dbReference type="Gene3D" id="2.130.10.10">
    <property type="entry name" value="YVTN repeat-like/Quinoprotein amine dehydrogenase"/>
    <property type="match status" value="1"/>
</dbReference>
<sequence>LWTTSGKSLEINEPNSTGESIFRVRHDVTGTAGTFLSLAGGGVEGGPVYSGHEDGKVIVWEPTAFTKRYVVTMGLYKVVSLCVVEKGRLWVGWSQGKIGVFDTSVWDRWLLVKEFMAHGSSAVGNLVVDVKSVLTRGELFVVSCANEMGNIKVWDGFLVKDWKDSAVRNQEDQFATYRDVPVFVATWNINACKPEALESLPASQQILHQWFSQFNSSQPPPSIISINFQELVDLESKKANAKQLFMEVTGTKSSSSDNRLGYWREKLSRTLQECLPHLQYRLIDCHQLFGLFQCTFLLESEISNLIQGSISLAQVKTGLGGLHGNKGGIATRFLLNDTSLCFLNCHLAAHQSHVSARNNDLTAIRDGTTFPYFDIDTDAVFTQGGDGTLSLDHNHIFFAGDLNYRIDLPRETVLQAIDHREYTLLLQHDQLSLQFAQNAYFALKGFIEPPITFAPTFKYDVGSTRYDSSEKRRVPAWCDRVLYKGSGRFLEYTRGECVMSDHRPVSAMVVVRIKKIDYKRLEGVRLLVEDAGISFMQGRAREWGVGRGLIA</sequence>
<dbReference type="STRING" id="329046.A0A1Y2CW88"/>
<proteinExistence type="predicted"/>
<dbReference type="InterPro" id="IPR046985">
    <property type="entry name" value="IP5"/>
</dbReference>
<evidence type="ECO:0000259" key="1">
    <source>
        <dbReference type="SMART" id="SM00128"/>
    </source>
</evidence>
<reference evidence="2 3" key="1">
    <citation type="submission" date="2016-07" db="EMBL/GenBank/DDBJ databases">
        <title>Pervasive Adenine N6-methylation of Active Genes in Fungi.</title>
        <authorList>
            <consortium name="DOE Joint Genome Institute"/>
            <person name="Mondo S.J."/>
            <person name="Dannebaum R.O."/>
            <person name="Kuo R.C."/>
            <person name="Labutti K."/>
            <person name="Haridas S."/>
            <person name="Kuo A."/>
            <person name="Salamov A."/>
            <person name="Ahrendt S.R."/>
            <person name="Lipzen A."/>
            <person name="Sullivan W."/>
            <person name="Andreopoulos W.B."/>
            <person name="Clum A."/>
            <person name="Lindquist E."/>
            <person name="Daum C."/>
            <person name="Ramamoorthy G.K."/>
            <person name="Gryganskyi A."/>
            <person name="Culley D."/>
            <person name="Magnuson J.K."/>
            <person name="James T.Y."/>
            <person name="O'Malley M.A."/>
            <person name="Stajich J.E."/>
            <person name="Spatafora J.W."/>
            <person name="Visel A."/>
            <person name="Grigoriev I.V."/>
        </authorList>
    </citation>
    <scope>NUCLEOTIDE SEQUENCE [LARGE SCALE GENOMIC DNA]</scope>
    <source>
        <strain evidence="2 3">JEL800</strain>
    </source>
</reference>
<gene>
    <name evidence="2" type="ORF">BCR33DRAFT_656202</name>
</gene>
<evidence type="ECO:0000313" key="3">
    <source>
        <dbReference type="Proteomes" id="UP000193642"/>
    </source>
</evidence>
<accession>A0A1Y2CW88</accession>
<dbReference type="SMART" id="SM00128">
    <property type="entry name" value="IPPc"/>
    <property type="match status" value="1"/>
</dbReference>
<dbReference type="Proteomes" id="UP000193642">
    <property type="component" value="Unassembled WGS sequence"/>
</dbReference>
<dbReference type="InterPro" id="IPR000300">
    <property type="entry name" value="IPPc"/>
</dbReference>